<feature type="compositionally biased region" description="Polar residues" evidence="1">
    <location>
        <begin position="231"/>
        <end position="241"/>
    </location>
</feature>
<organism evidence="2 3">
    <name type="scientific">Chondromyces apiculatus DSM 436</name>
    <dbReference type="NCBI Taxonomy" id="1192034"/>
    <lineage>
        <taxon>Bacteria</taxon>
        <taxon>Pseudomonadati</taxon>
        <taxon>Myxococcota</taxon>
        <taxon>Polyangia</taxon>
        <taxon>Polyangiales</taxon>
        <taxon>Polyangiaceae</taxon>
        <taxon>Chondromyces</taxon>
    </lineage>
</organism>
<dbReference type="RefSeq" id="WP_044252300.1">
    <property type="nucleotide sequence ID" value="NZ_ASRX01000135.1"/>
</dbReference>
<keyword evidence="3" id="KW-1185">Reference proteome</keyword>
<dbReference type="OrthoDB" id="5510690at2"/>
<dbReference type="EMBL" id="ASRX01000135">
    <property type="protein sequence ID" value="EYF00091.1"/>
    <property type="molecule type" value="Genomic_DNA"/>
</dbReference>
<dbReference type="STRING" id="1192034.CAP_1375"/>
<accession>A0A017SUY9</accession>
<reference evidence="2 3" key="1">
    <citation type="submission" date="2013-05" db="EMBL/GenBank/DDBJ databases">
        <title>Genome assembly of Chondromyces apiculatus DSM 436.</title>
        <authorList>
            <person name="Sharma G."/>
            <person name="Khatri I."/>
            <person name="Kaur C."/>
            <person name="Mayilraj S."/>
            <person name="Subramanian S."/>
        </authorList>
    </citation>
    <scope>NUCLEOTIDE SEQUENCE [LARGE SCALE GENOMIC DNA]</scope>
    <source>
        <strain evidence="2 3">DSM 436</strain>
    </source>
</reference>
<name>A0A017SUY9_9BACT</name>
<protein>
    <submittedName>
        <fullName evidence="2">Uncharacterized protein</fullName>
    </submittedName>
</protein>
<feature type="compositionally biased region" description="Basic and acidic residues" evidence="1">
    <location>
        <begin position="212"/>
        <end position="222"/>
    </location>
</feature>
<feature type="region of interest" description="Disordered" evidence="1">
    <location>
        <begin position="212"/>
        <end position="241"/>
    </location>
</feature>
<comment type="caution">
    <text evidence="2">The sequence shown here is derived from an EMBL/GenBank/DDBJ whole genome shotgun (WGS) entry which is preliminary data.</text>
</comment>
<evidence type="ECO:0000313" key="2">
    <source>
        <dbReference type="EMBL" id="EYF00091.1"/>
    </source>
</evidence>
<dbReference type="AlphaFoldDB" id="A0A017SUY9"/>
<evidence type="ECO:0000313" key="3">
    <source>
        <dbReference type="Proteomes" id="UP000019678"/>
    </source>
</evidence>
<dbReference type="Proteomes" id="UP000019678">
    <property type="component" value="Unassembled WGS sequence"/>
</dbReference>
<gene>
    <name evidence="2" type="ORF">CAP_1375</name>
</gene>
<proteinExistence type="predicted"/>
<sequence length="241" mass="26872">MADSYIDYFEVDEYGTGFLTALTRLEEEADLLNVTALRDLVQGAVTRVNQELQSAGIQRSDLRGQRVSVDEAAERGRKEIERFHGYLTSLDDSATADKEAFFRGMKVGLMSKFKPADVNAKLNELVRGFEVAANATLPERAARLARLTQARDTLHEALSGKGMSYAFKLKTTANLTEAREAFLVAYNQVAKPVIRGQLARLGREKEMRDFFPDLRVNEDRRPSGTGEDGEGTTQPETHLTH</sequence>
<evidence type="ECO:0000256" key="1">
    <source>
        <dbReference type="SAM" id="MobiDB-lite"/>
    </source>
</evidence>